<dbReference type="AlphaFoldDB" id="A0A7G9GII3"/>
<dbReference type="Pfam" id="PF13702">
    <property type="entry name" value="Lysozyme_like"/>
    <property type="match status" value="1"/>
</dbReference>
<dbReference type="Gene3D" id="1.10.530.10">
    <property type="match status" value="1"/>
</dbReference>
<proteinExistence type="predicted"/>
<organism evidence="5 6">
    <name type="scientific">[Eubacterium] hominis</name>
    <dbReference type="NCBI Taxonomy" id="2764325"/>
    <lineage>
        <taxon>Bacteria</taxon>
        <taxon>Bacillati</taxon>
        <taxon>Bacillota</taxon>
        <taxon>Erysipelotrichia</taxon>
        <taxon>Erysipelotrichales</taxon>
        <taxon>Erysipelotrichaceae</taxon>
        <taxon>Amedibacillus</taxon>
    </lineage>
</organism>
<dbReference type="SUPFAM" id="SSF53955">
    <property type="entry name" value="Lysozyme-like"/>
    <property type="match status" value="1"/>
</dbReference>
<dbReference type="EMBL" id="CP060636">
    <property type="protein sequence ID" value="QNM10615.1"/>
    <property type="molecule type" value="Genomic_DNA"/>
</dbReference>
<evidence type="ECO:0000256" key="1">
    <source>
        <dbReference type="SAM" id="MobiDB-lite"/>
    </source>
</evidence>
<feature type="compositionally biased region" description="Basic and acidic residues" evidence="1">
    <location>
        <begin position="34"/>
        <end position="50"/>
    </location>
</feature>
<evidence type="ECO:0000256" key="2">
    <source>
        <dbReference type="SAM" id="Phobius"/>
    </source>
</evidence>
<name>A0A7G9GII3_9FIRM</name>
<dbReference type="Proteomes" id="UP000515856">
    <property type="component" value="Chromosome"/>
</dbReference>
<sequence>MSKDIKTRTVFKDVKTIDKAKIASEHIHHATIKSKEQYEEHTSQKEHTPHDYAVNKTSEKVPRYTKNIVINARVNEKCYRNHKKEKNTIKALQKEYQNSVSPVMQQDKQIKNKAHKTQSVFTKNRIIKTRRINKKDIKTTDSKGIKQFIKAPKKDRKVSVKIPSQNKNVAKQYAIQSMKKSKESASAMKQVAMKSSNYAKKISKATTSALKKMIESAKEVYLFLSAIGSVACLFILVIALIGGIFMSRGNSSSGNAQLSQEVIAYTPLIQKYADEFEIPLYVNAIQAIMMQESGGKGNDPMQSSECAFNKKYPNTPNGITDPEYSIKVGIENFADCIKRAKCKDPFDIENLSLAWQGYNYGNGYIEWAVKNFGGYSQANAQVFSEEQAAKHGWSSYGDPEYVPHVMRYYQFAQLGTGNSQLVNIALTQLGNKGGIPYWSWWGYSSRVEWCAIFVSWCSEQCGMLQDGSMPKFENVTVGMNWFKERNQWLPRGTVPNEGMIIFFDWNNDNHCDHVGMVEKAENGIVYTVEGNSNDEVRRNTYSVNSNVIMGYGTIKK</sequence>
<feature type="transmembrane region" description="Helical" evidence="2">
    <location>
        <begin position="220"/>
        <end position="246"/>
    </location>
</feature>
<gene>
    <name evidence="5" type="ORF">H9Q80_09935</name>
</gene>
<protein>
    <submittedName>
        <fullName evidence="5">Lysozyme family protein</fullName>
    </submittedName>
</protein>
<keyword evidence="2" id="KW-0812">Transmembrane</keyword>
<dbReference type="InterPro" id="IPR007921">
    <property type="entry name" value="CHAP_dom"/>
</dbReference>
<keyword evidence="2" id="KW-1133">Transmembrane helix</keyword>
<dbReference type="InterPro" id="IPR038765">
    <property type="entry name" value="Papain-like_cys_pep_sf"/>
</dbReference>
<feature type="domain" description="Peptidase C51" evidence="3">
    <location>
        <begin position="443"/>
        <end position="531"/>
    </location>
</feature>
<evidence type="ECO:0000313" key="5">
    <source>
        <dbReference type="EMBL" id="QNM10615.1"/>
    </source>
</evidence>
<dbReference type="CDD" id="cd16891">
    <property type="entry name" value="CwlT-like"/>
    <property type="match status" value="1"/>
</dbReference>
<accession>A0A7G9GII3</accession>
<evidence type="ECO:0000259" key="4">
    <source>
        <dbReference type="Pfam" id="PF13702"/>
    </source>
</evidence>
<keyword evidence="6" id="KW-1185">Reference proteome</keyword>
<dbReference type="Pfam" id="PF05257">
    <property type="entry name" value="CHAP"/>
    <property type="match status" value="1"/>
</dbReference>
<dbReference type="SUPFAM" id="SSF54001">
    <property type="entry name" value="Cysteine proteinases"/>
    <property type="match status" value="1"/>
</dbReference>
<reference evidence="5 6" key="1">
    <citation type="submission" date="2020-08" db="EMBL/GenBank/DDBJ databases">
        <authorList>
            <person name="Liu C."/>
            <person name="Sun Q."/>
        </authorList>
    </citation>
    <scope>NUCLEOTIDE SEQUENCE [LARGE SCALE GENOMIC DNA]</scope>
    <source>
        <strain evidence="5 6">NSJ-61</strain>
    </source>
</reference>
<keyword evidence="2" id="KW-0472">Membrane</keyword>
<dbReference type="RefSeq" id="WP_117454729.1">
    <property type="nucleotide sequence ID" value="NZ_CP060636.1"/>
</dbReference>
<dbReference type="InterPro" id="IPR023346">
    <property type="entry name" value="Lysozyme-like_dom_sf"/>
</dbReference>
<evidence type="ECO:0000313" key="6">
    <source>
        <dbReference type="Proteomes" id="UP000515856"/>
    </source>
</evidence>
<dbReference type="KEGG" id="ehn:H9Q80_09935"/>
<feature type="domain" description="CwlT-like lysozyme" evidence="4">
    <location>
        <begin position="259"/>
        <end position="403"/>
    </location>
</feature>
<feature type="region of interest" description="Disordered" evidence="1">
    <location>
        <begin position="34"/>
        <end position="58"/>
    </location>
</feature>
<dbReference type="InterPro" id="IPR047194">
    <property type="entry name" value="CwlT-like_lysozyme"/>
</dbReference>
<evidence type="ECO:0000259" key="3">
    <source>
        <dbReference type="Pfam" id="PF05257"/>
    </source>
</evidence>